<dbReference type="PANTHER" id="PTHR34136">
    <property type="match status" value="1"/>
</dbReference>
<dbReference type="GO" id="GO:0016758">
    <property type="term" value="F:hexosyltransferase activity"/>
    <property type="evidence" value="ECO:0007669"/>
    <property type="project" value="TreeGrafter"/>
</dbReference>
<dbReference type="Proteomes" id="UP000634206">
    <property type="component" value="Unassembled WGS sequence"/>
</dbReference>
<keyword evidence="1" id="KW-0328">Glycosyltransferase</keyword>
<keyword evidence="2" id="KW-0808">Transferase</keyword>
<dbReference type="InterPro" id="IPR004629">
    <property type="entry name" value="WecG_TagA_CpsF"/>
</dbReference>
<evidence type="ECO:0000313" key="3">
    <source>
        <dbReference type="EMBL" id="MBK1856503.1"/>
    </source>
</evidence>
<dbReference type="AlphaFoldDB" id="A0AAE2SDR4"/>
<dbReference type="CDD" id="cd06533">
    <property type="entry name" value="Glyco_transf_WecG_TagA"/>
    <property type="match status" value="1"/>
</dbReference>
<evidence type="ECO:0000256" key="1">
    <source>
        <dbReference type="ARBA" id="ARBA00022676"/>
    </source>
</evidence>
<dbReference type="PANTHER" id="PTHR34136:SF1">
    <property type="entry name" value="UDP-N-ACETYL-D-MANNOSAMINURONIC ACID TRANSFERASE"/>
    <property type="match status" value="1"/>
</dbReference>
<dbReference type="Pfam" id="PF03808">
    <property type="entry name" value="Glyco_tran_WecG"/>
    <property type="match status" value="1"/>
</dbReference>
<name>A0AAE2SDR4_9BACT</name>
<dbReference type="RefSeq" id="WP_309491123.1">
    <property type="nucleotide sequence ID" value="NZ_JAENIG010000015.1"/>
</dbReference>
<evidence type="ECO:0000256" key="2">
    <source>
        <dbReference type="ARBA" id="ARBA00022679"/>
    </source>
</evidence>
<keyword evidence="4" id="KW-1185">Reference proteome</keyword>
<organism evidence="3 4">
    <name type="scientific">Oceaniferula flava</name>
    <dbReference type="NCBI Taxonomy" id="2800421"/>
    <lineage>
        <taxon>Bacteria</taxon>
        <taxon>Pseudomonadati</taxon>
        <taxon>Verrucomicrobiota</taxon>
        <taxon>Verrucomicrobiia</taxon>
        <taxon>Verrucomicrobiales</taxon>
        <taxon>Verrucomicrobiaceae</taxon>
        <taxon>Oceaniferula</taxon>
    </lineage>
</organism>
<dbReference type="NCBIfam" id="TIGR00696">
    <property type="entry name" value="wecG_tagA_cpsF"/>
    <property type="match status" value="1"/>
</dbReference>
<proteinExistence type="predicted"/>
<reference evidence="3" key="1">
    <citation type="submission" date="2021-01" db="EMBL/GenBank/DDBJ databases">
        <title>Modified the classification status of verrucomicrobia.</title>
        <authorList>
            <person name="Feng X."/>
        </authorList>
    </citation>
    <scope>NUCLEOTIDE SEQUENCE</scope>
    <source>
        <strain evidence="3">5K15</strain>
    </source>
</reference>
<comment type="caution">
    <text evidence="3">The sequence shown here is derived from an EMBL/GenBank/DDBJ whole genome shotgun (WGS) entry which is preliminary data.</text>
</comment>
<protein>
    <submittedName>
        <fullName evidence="3">WecB/TagA/CpsF family glycosyltransferase</fullName>
    </submittedName>
</protein>
<evidence type="ECO:0000313" key="4">
    <source>
        <dbReference type="Proteomes" id="UP000634206"/>
    </source>
</evidence>
<sequence>MPTPFQSFRVLGTPVAVVTKESAAAQVIAWADRGDRAYAIEAADVHVVTRARHEPEFGECMSRFDMVCPDGMPVLWSVNRELPEEDRLTERVCGADLMQETMRQTAEKGGQSHFLLGGAETTLEKLVETLPEKVPGVRIAGSYSPPFGEWPADEFERICQKITESGASHVWVGLGCPKQERWISENKQQLPPACYYGVGAAFAFHAGEISRAPRLFQKTGTEWLYRVICEPRRLWKRYFTYNSLFIRYQLFE</sequence>
<accession>A0AAE2SDR4</accession>
<gene>
    <name evidence="3" type="ORF">JIN83_16145</name>
</gene>
<dbReference type="EMBL" id="JAENIG010000015">
    <property type="protein sequence ID" value="MBK1856503.1"/>
    <property type="molecule type" value="Genomic_DNA"/>
</dbReference>